<dbReference type="InterPro" id="IPR006427">
    <property type="entry name" value="Portal_HK97"/>
</dbReference>
<keyword evidence="4" id="KW-0175">Coiled coil</keyword>
<feature type="coiled-coil region" evidence="4">
    <location>
        <begin position="15"/>
        <end position="42"/>
    </location>
</feature>
<name>A0A6J5NZD8_9CAUD</name>
<keyword evidence="2" id="KW-1171">Viral genome ejection through host cell envelope</keyword>
<keyword evidence="1" id="KW-1188">Viral release from host cell</keyword>
<proteinExistence type="predicted"/>
<reference evidence="5" key="1">
    <citation type="submission" date="2020-04" db="EMBL/GenBank/DDBJ databases">
        <authorList>
            <person name="Chiriac C."/>
            <person name="Salcher M."/>
            <person name="Ghai R."/>
            <person name="Kavagutti S V."/>
        </authorList>
    </citation>
    <scope>NUCLEOTIDE SEQUENCE</scope>
</reference>
<keyword evidence="3" id="KW-0231">Viral genome packaging</keyword>
<keyword evidence="2" id="KW-1162">Viral penetration into host cytoplasm</keyword>
<gene>
    <name evidence="5" type="ORF">UFOVP783_48</name>
</gene>
<dbReference type="Pfam" id="PF04860">
    <property type="entry name" value="Phage_portal"/>
    <property type="match status" value="1"/>
</dbReference>
<evidence type="ECO:0000256" key="4">
    <source>
        <dbReference type="SAM" id="Coils"/>
    </source>
</evidence>
<keyword evidence="2" id="KW-1160">Virus entry into host cell</keyword>
<protein>
    <submittedName>
        <fullName evidence="5">COG4695 Phage-related protein</fullName>
    </submittedName>
</protein>
<evidence type="ECO:0000256" key="3">
    <source>
        <dbReference type="ARBA" id="ARBA00023219"/>
    </source>
</evidence>
<evidence type="ECO:0000313" key="5">
    <source>
        <dbReference type="EMBL" id="CAB4162458.1"/>
    </source>
</evidence>
<dbReference type="NCBIfam" id="TIGR01537">
    <property type="entry name" value="portal_HK97"/>
    <property type="match status" value="1"/>
</dbReference>
<dbReference type="InterPro" id="IPR006944">
    <property type="entry name" value="Phage/GTA_portal"/>
</dbReference>
<organism evidence="5">
    <name type="scientific">uncultured Caudovirales phage</name>
    <dbReference type="NCBI Taxonomy" id="2100421"/>
    <lineage>
        <taxon>Viruses</taxon>
        <taxon>Duplodnaviria</taxon>
        <taxon>Heunggongvirae</taxon>
        <taxon>Uroviricota</taxon>
        <taxon>Caudoviricetes</taxon>
        <taxon>Peduoviridae</taxon>
        <taxon>Maltschvirus</taxon>
        <taxon>Maltschvirus maltsch</taxon>
    </lineage>
</organism>
<keyword evidence="1" id="KW-0118">Viral capsid assembly</keyword>
<accession>A0A6J5NZD8</accession>
<evidence type="ECO:0000256" key="1">
    <source>
        <dbReference type="ARBA" id="ARBA00022950"/>
    </source>
</evidence>
<sequence>MAFWNRKKVERERLIAELDRGRAQAMEKLAQLDTKAREFIEQRVGVAITKLSDYESYLGAGTGRVWASFRATDLTANVVASSELSVVDATKKAQPDNNPLALLLHMPNAYDSWEELVYQTAFNLKLTGNAYWLRDEMDGGGRPKALYPLLAANMKIIPDKVTKVREYRYSVSGTELVFQPNEIVHFRRPHPANFVFGLGDIEASASLFNSYINRGALEEQYMANGAQPSGIMTRKGEGYEDEDEWRAFKEKFVRDYGGRANAGKIAFLTGEWSFTRLGMTHQEMQSIEKERWAVEQIFSAHGVPLSVAGLSAASNYATARVEDMNFRKYTCAPMLALIAGKLNAIGGVAQAYNPNFRVKFNLSGLIDTEQIVKECRPLVELGAMSLNEVRERAGLPRSEDPLLDGHYIANNRIPLELAGMSGSSLMNDPAADPNDNPDPNA</sequence>
<dbReference type="EMBL" id="LR796738">
    <property type="protein sequence ID" value="CAB4162458.1"/>
    <property type="molecule type" value="Genomic_DNA"/>
</dbReference>
<evidence type="ECO:0000256" key="2">
    <source>
        <dbReference type="ARBA" id="ARBA00023009"/>
    </source>
</evidence>